<feature type="domain" description="GspL periplasmic" evidence="11">
    <location>
        <begin position="207"/>
        <end position="379"/>
    </location>
</feature>
<keyword evidence="6" id="KW-0812">Transmembrane</keyword>
<keyword evidence="4" id="KW-1003">Cell membrane</keyword>
<evidence type="ECO:0000256" key="5">
    <source>
        <dbReference type="ARBA" id="ARBA00022519"/>
    </source>
</evidence>
<dbReference type="GO" id="GO:0015627">
    <property type="term" value="C:type II protein secretion system complex"/>
    <property type="evidence" value="ECO:0007669"/>
    <property type="project" value="InterPro"/>
</dbReference>
<dbReference type="InParanoid" id="Q9I5P2"/>
<evidence type="ECO:0000256" key="2">
    <source>
        <dbReference type="ARBA" id="ARBA00005318"/>
    </source>
</evidence>
<dbReference type="PseudoCAP" id="PA0683"/>
<evidence type="ECO:0000259" key="11">
    <source>
        <dbReference type="Pfam" id="PF12693"/>
    </source>
</evidence>
<evidence type="ECO:0000256" key="6">
    <source>
        <dbReference type="ARBA" id="ARBA00022692"/>
    </source>
</evidence>
<dbReference type="STRING" id="208964.PA0683"/>
<dbReference type="RefSeq" id="NP_249374.1">
    <property type="nucleotide sequence ID" value="NC_002516.2"/>
</dbReference>
<dbReference type="EMBL" id="AE004091">
    <property type="protein sequence ID" value="AAG04072.1"/>
    <property type="molecule type" value="Genomic_DNA"/>
</dbReference>
<dbReference type="KEGG" id="pae:PA0683"/>
<organism evidence="12 13">
    <name type="scientific">Pseudomonas aeruginosa (strain ATCC 15692 / DSM 22644 / CIP 104116 / JCM 14847 / LMG 12228 / 1C / PRS 101 / PAO1)</name>
    <dbReference type="NCBI Taxonomy" id="208964"/>
    <lineage>
        <taxon>Bacteria</taxon>
        <taxon>Pseudomonadati</taxon>
        <taxon>Pseudomonadota</taxon>
        <taxon>Gammaproteobacteria</taxon>
        <taxon>Pseudomonadales</taxon>
        <taxon>Pseudomonadaceae</taxon>
        <taxon>Pseudomonas</taxon>
    </lineage>
</organism>
<reference evidence="12 13" key="1">
    <citation type="journal article" date="2000" name="Nature">
        <title>Complete genome sequence of Pseudomonas aeruginosa PAO1, an opportunistic pathogen.</title>
        <authorList>
            <person name="Stover C.K."/>
            <person name="Pham X.Q."/>
            <person name="Erwin A.L."/>
            <person name="Mizoguchi S.D."/>
            <person name="Warrener P."/>
            <person name="Hickey M.J."/>
            <person name="Brinkman F.S."/>
            <person name="Hufnagle W.O."/>
            <person name="Kowalik D.J."/>
            <person name="Lagrou M."/>
            <person name="Garber R.L."/>
            <person name="Goltry L."/>
            <person name="Tolentino E."/>
            <person name="Westbrock-Wadman S."/>
            <person name="Yuan Y."/>
            <person name="Brody L.L."/>
            <person name="Coulter S.N."/>
            <person name="Folger K.R."/>
            <person name="Kas A."/>
            <person name="Larbig K."/>
            <person name="Lim R."/>
            <person name="Smith K."/>
            <person name="Spencer D."/>
            <person name="Wong G.K."/>
            <person name="Wu Z."/>
            <person name="Paulsen I.T."/>
            <person name="Reizer J."/>
            <person name="Saier M.H."/>
            <person name="Hancock R.E."/>
            <person name="Lory S."/>
            <person name="Olson M.V."/>
        </authorList>
    </citation>
    <scope>NUCLEOTIDE SEQUENCE [LARGE SCALE GENOMIC DNA]</scope>
    <source>
        <strain evidence="13">ATCC 15692 / DSM 22644 / CIP 104116 / JCM 14847 / LMG 12228 / 1C / PRS 101 / PAO1</strain>
    </source>
</reference>
<keyword evidence="9" id="KW-0472">Membrane</keyword>
<dbReference type="Pfam" id="PF12693">
    <property type="entry name" value="GspL_C"/>
    <property type="match status" value="1"/>
</dbReference>
<feature type="region of interest" description="Disordered" evidence="10">
    <location>
        <begin position="10"/>
        <end position="50"/>
    </location>
</feature>
<keyword evidence="7" id="KW-0653">Protein transport</keyword>
<feature type="compositionally biased region" description="Low complexity" evidence="10">
    <location>
        <begin position="18"/>
        <end position="38"/>
    </location>
</feature>
<comment type="similarity">
    <text evidence="2">Belongs to the GSP L family.</text>
</comment>
<dbReference type="InterPro" id="IPR025691">
    <property type="entry name" value="GspL_pp_dom"/>
</dbReference>
<dbReference type="PaxDb" id="208964-PA0683"/>
<feature type="compositionally biased region" description="Low complexity" evidence="10">
    <location>
        <begin position="356"/>
        <end position="375"/>
    </location>
</feature>
<keyword evidence="5" id="KW-0997">Cell inner membrane</keyword>
<evidence type="ECO:0000256" key="7">
    <source>
        <dbReference type="ARBA" id="ARBA00022927"/>
    </source>
</evidence>
<evidence type="ECO:0000256" key="10">
    <source>
        <dbReference type="SAM" id="MobiDB-lite"/>
    </source>
</evidence>
<evidence type="ECO:0000256" key="4">
    <source>
        <dbReference type="ARBA" id="ARBA00022475"/>
    </source>
</evidence>
<dbReference type="RefSeq" id="WP_010895515.1">
    <property type="nucleotide sequence ID" value="NC_002516.2"/>
</dbReference>
<evidence type="ECO:0000313" key="13">
    <source>
        <dbReference type="Proteomes" id="UP000002438"/>
    </source>
</evidence>
<dbReference type="GeneID" id="880821"/>
<dbReference type="AlphaFoldDB" id="Q9I5P2"/>
<keyword evidence="13" id="KW-1185">Reference proteome</keyword>
<keyword evidence="3" id="KW-0813">Transport</keyword>
<proteinExistence type="inferred from homology"/>
<protein>
    <submittedName>
        <fullName evidence="12">Probable type II secretion system protein</fullName>
    </submittedName>
</protein>
<evidence type="ECO:0000256" key="3">
    <source>
        <dbReference type="ARBA" id="ARBA00022448"/>
    </source>
</evidence>
<dbReference type="NCBIfam" id="TIGR01709">
    <property type="entry name" value="typeII_sec_gspL"/>
    <property type="match status" value="1"/>
</dbReference>
<dbReference type="BioCyc" id="PAER208964:G1FZ6-693-MONOMER"/>
<comment type="subcellular location">
    <subcellularLocation>
        <location evidence="1">Cell inner membrane</location>
    </subcellularLocation>
</comment>
<dbReference type="PIR" id="A83561">
    <property type="entry name" value="A83561"/>
</dbReference>
<dbReference type="GO" id="GO:0015628">
    <property type="term" value="P:protein secretion by the type II secretion system"/>
    <property type="evidence" value="ECO:0007669"/>
    <property type="project" value="InterPro"/>
</dbReference>
<dbReference type="GO" id="GO:0005886">
    <property type="term" value="C:plasma membrane"/>
    <property type="evidence" value="ECO:0007669"/>
    <property type="project" value="UniProtKB-SubCell"/>
</dbReference>
<dbReference type="InterPro" id="IPR007812">
    <property type="entry name" value="T2SS_protein-GspL"/>
</dbReference>
<dbReference type="OrthoDB" id="7022366at2"/>
<feature type="region of interest" description="Disordered" evidence="10">
    <location>
        <begin position="355"/>
        <end position="381"/>
    </location>
</feature>
<dbReference type="GO" id="GO:0009276">
    <property type="term" value="C:Gram-negative-bacterium-type cell wall"/>
    <property type="evidence" value="ECO:0007669"/>
    <property type="project" value="InterPro"/>
</dbReference>
<sequence>MFAPGCARRGAGTNRGLARGTGAAAPGVAGGAVPASARLPPGQSRTAGAACGEACRRGELRGRGAGPRRSGAVRLAHGPRGADGRLTLEWLEASALASLEQAVQRLRLDVREVQAAPFLLPLRDDAWVAGEWDGHLLLRRSLSDAVVHPLPEQGLAEVPQELRLFWLGERPAWRSAALERAEALDEALRWSGPASPWGLALKAPATSAGNGTWKMPLFCAALALLVWVAGLNLYAGQLAEQGQSLQRQSSQRVQQAFPELPVVLDPLRQARERRDAYLAGKADGDAAPGLAALLHGAGEAMPFLAGRLQRLDYHAGELDLELLPGLPGGDAAAWQGELGKHGLQADASDKGWQVRAMEAPPAPAAGAADSGTAEAAADEDE</sequence>
<dbReference type="Proteomes" id="UP000002438">
    <property type="component" value="Chromosome"/>
</dbReference>
<evidence type="ECO:0000256" key="1">
    <source>
        <dbReference type="ARBA" id="ARBA00004533"/>
    </source>
</evidence>
<dbReference type="HOGENOM" id="CLU_059927_0_0_6"/>
<accession>Q9I5P2</accession>
<dbReference type="PATRIC" id="fig|208964.12.peg.715"/>
<name>Q9I5P2_PSEAE</name>
<gene>
    <name evidence="12" type="ordered locus">PA0683</name>
</gene>
<feature type="region of interest" description="Disordered" evidence="10">
    <location>
        <begin position="59"/>
        <end position="78"/>
    </location>
</feature>
<evidence type="ECO:0000313" key="12">
    <source>
        <dbReference type="EMBL" id="AAG04072.1"/>
    </source>
</evidence>
<evidence type="ECO:0000256" key="9">
    <source>
        <dbReference type="ARBA" id="ARBA00023136"/>
    </source>
</evidence>
<evidence type="ECO:0000256" key="8">
    <source>
        <dbReference type="ARBA" id="ARBA00022989"/>
    </source>
</evidence>
<keyword evidence="8" id="KW-1133">Transmembrane helix</keyword>